<sequence>MTQPKKPQTTKPAAKAMARKNAEAAEAQASSAVQKVLRSYRGDTMAEE</sequence>
<reference evidence="2 3" key="1">
    <citation type="submission" date="2019-04" db="EMBL/GenBank/DDBJ databases">
        <authorList>
            <person name="Van Vliet M D."/>
        </authorList>
    </citation>
    <scope>NUCLEOTIDE SEQUENCE [LARGE SCALE GENOMIC DNA]</scope>
    <source>
        <strain evidence="2 3">F21</strain>
    </source>
</reference>
<feature type="region of interest" description="Disordered" evidence="1">
    <location>
        <begin position="1"/>
        <end position="34"/>
    </location>
</feature>
<feature type="compositionally biased region" description="Low complexity" evidence="1">
    <location>
        <begin position="1"/>
        <end position="16"/>
    </location>
</feature>
<protein>
    <submittedName>
        <fullName evidence="2">Uncharacterized protein</fullName>
    </submittedName>
</protein>
<evidence type="ECO:0000313" key="3">
    <source>
        <dbReference type="Proteomes" id="UP000346198"/>
    </source>
</evidence>
<gene>
    <name evidence="2" type="ORF">SCARR_05295</name>
</gene>
<dbReference type="EMBL" id="CAAHFH010000003">
    <property type="protein sequence ID" value="VGO23190.1"/>
    <property type="molecule type" value="Genomic_DNA"/>
</dbReference>
<dbReference type="Proteomes" id="UP000346198">
    <property type="component" value="Unassembled WGS sequence"/>
</dbReference>
<evidence type="ECO:0000256" key="1">
    <source>
        <dbReference type="SAM" id="MobiDB-lite"/>
    </source>
</evidence>
<keyword evidence="3" id="KW-1185">Reference proteome</keyword>
<proteinExistence type="predicted"/>
<accession>A0A6C2US76</accession>
<evidence type="ECO:0000313" key="2">
    <source>
        <dbReference type="EMBL" id="VGO23190.1"/>
    </source>
</evidence>
<name>A0A6C2US76_9BACT</name>
<organism evidence="2 3">
    <name type="scientific">Pontiella sulfatireligans</name>
    <dbReference type="NCBI Taxonomy" id="2750658"/>
    <lineage>
        <taxon>Bacteria</taxon>
        <taxon>Pseudomonadati</taxon>
        <taxon>Kiritimatiellota</taxon>
        <taxon>Kiritimatiellia</taxon>
        <taxon>Kiritimatiellales</taxon>
        <taxon>Pontiellaceae</taxon>
        <taxon>Pontiella</taxon>
    </lineage>
</organism>
<dbReference type="RefSeq" id="WP_168433629.1">
    <property type="nucleotide sequence ID" value="NZ_CAAHFH010000003.1"/>
</dbReference>
<dbReference type="AlphaFoldDB" id="A0A6C2US76"/>